<evidence type="ECO:0000256" key="1">
    <source>
        <dbReference type="SAM" id="Phobius"/>
    </source>
</evidence>
<dbReference type="EMBL" id="CP049074">
    <property type="protein sequence ID" value="QKR00045.1"/>
    <property type="molecule type" value="Genomic_DNA"/>
</dbReference>
<dbReference type="RefSeq" id="WP_174630647.1">
    <property type="nucleotide sequence ID" value="NZ_CP049074.1"/>
</dbReference>
<feature type="transmembrane region" description="Helical" evidence="1">
    <location>
        <begin position="459"/>
        <end position="480"/>
    </location>
</feature>
<feature type="transmembrane region" description="Helical" evidence="1">
    <location>
        <begin position="429"/>
        <end position="447"/>
    </location>
</feature>
<keyword evidence="1" id="KW-0812">Transmembrane</keyword>
<gene>
    <name evidence="2" type="ORF">GWK48_06340</name>
</gene>
<feature type="transmembrane region" description="Helical" evidence="1">
    <location>
        <begin position="46"/>
        <end position="67"/>
    </location>
</feature>
<feature type="transmembrane region" description="Helical" evidence="1">
    <location>
        <begin position="12"/>
        <end position="34"/>
    </location>
</feature>
<evidence type="ECO:0000313" key="2">
    <source>
        <dbReference type="EMBL" id="QKR00045.1"/>
    </source>
</evidence>
<keyword evidence="1" id="KW-0472">Membrane</keyword>
<evidence type="ECO:0000313" key="3">
    <source>
        <dbReference type="Proteomes" id="UP000509301"/>
    </source>
</evidence>
<feature type="transmembrane region" description="Helical" evidence="1">
    <location>
        <begin position="390"/>
        <end position="409"/>
    </location>
</feature>
<accession>A0A6N0NV36</accession>
<evidence type="ECO:0008006" key="4">
    <source>
        <dbReference type="Google" id="ProtNLM"/>
    </source>
</evidence>
<feature type="transmembrane region" description="Helical" evidence="1">
    <location>
        <begin position="173"/>
        <end position="192"/>
    </location>
</feature>
<keyword evidence="3" id="KW-1185">Reference proteome</keyword>
<reference evidence="2 3" key="1">
    <citation type="submission" date="2020-02" db="EMBL/GenBank/DDBJ databases">
        <title>Comparative genome analysis reveals the metabolism and evolution of the thermophilic archaeal genus Metallosphaera.</title>
        <authorList>
            <person name="Jiang C."/>
        </authorList>
    </citation>
    <scope>NUCLEOTIDE SEQUENCE [LARGE SCALE GENOMIC DNA]</scope>
    <source>
        <strain evidence="2 3">Ric-A</strain>
    </source>
</reference>
<feature type="transmembrane region" description="Helical" evidence="1">
    <location>
        <begin position="79"/>
        <end position="101"/>
    </location>
</feature>
<keyword evidence="1" id="KW-1133">Transmembrane helix</keyword>
<dbReference type="OrthoDB" id="43802at2157"/>
<sequence length="500" mass="54902">MSKAKPGLVRVGIFNLALRLLGSPISFLFSIIVARYLSAISIETFGAWQSIFVLVTGYFTIPGDLLSNITSRYTAEGKPVGGIIMFNLFSGILSSITYLILVPYFVSVSHFNNPFYFDLGVLMIFIIYLMKSTNAISLGKGPRVNAIAALTFQLSRLIVGVYLILVLKLSIEGVIVAYVAGYLAQITINLFFVKANLRNDIRVAISAFKKSVVFIIPYVQNVLEATLMWVAVPLVRNTVPVSYFESAQIVSNLVVWASSSTSGLISKLSESKDPSLIETSLKLFSLSGSIFLLLALVDGVPLLYVLRPEYTAAYVSLIILSISNLLRGFFQIFYTSVYMKDQTLAAESKEELRGKLAELVKRNSVLSLMGAGVAIALMVILNLSGKGNPIIYSVLISFGLLINSIAILFSTYKSSRDLYEFITPLREILSPVTTAIIIGLLFIFVPVLPSHGSGFVQDILLMIYRAFIGGAIFLVINLGVNNYAREIARKVFKSLFRSLV</sequence>
<feature type="transmembrane region" description="Helical" evidence="1">
    <location>
        <begin position="113"/>
        <end position="130"/>
    </location>
</feature>
<organism evidence="2 3">
    <name type="scientific">Metallosphaera tengchongensis</name>
    <dbReference type="NCBI Taxonomy" id="1532350"/>
    <lineage>
        <taxon>Archaea</taxon>
        <taxon>Thermoproteota</taxon>
        <taxon>Thermoprotei</taxon>
        <taxon>Sulfolobales</taxon>
        <taxon>Sulfolobaceae</taxon>
        <taxon>Metallosphaera</taxon>
    </lineage>
</organism>
<dbReference type="KEGG" id="mten:GWK48_06340"/>
<feature type="transmembrane region" description="Helical" evidence="1">
    <location>
        <begin position="286"/>
        <end position="306"/>
    </location>
</feature>
<dbReference type="Proteomes" id="UP000509301">
    <property type="component" value="Chromosome"/>
</dbReference>
<protein>
    <recommendedName>
        <fullName evidence="4">Teichoic acid transporter</fullName>
    </recommendedName>
</protein>
<name>A0A6N0NV36_9CREN</name>
<feature type="transmembrane region" description="Helical" evidence="1">
    <location>
        <begin position="365"/>
        <end position="384"/>
    </location>
</feature>
<feature type="transmembrane region" description="Helical" evidence="1">
    <location>
        <begin position="142"/>
        <end position="167"/>
    </location>
</feature>
<dbReference type="AlphaFoldDB" id="A0A6N0NV36"/>
<proteinExistence type="predicted"/>
<feature type="transmembrane region" description="Helical" evidence="1">
    <location>
        <begin position="312"/>
        <end position="330"/>
    </location>
</feature>
<dbReference type="GeneID" id="55641552"/>